<feature type="active site" description="Nucleophile" evidence="4">
    <location>
        <position position="130"/>
    </location>
</feature>
<protein>
    <recommendedName>
        <fullName evidence="6">PNPLA domain-containing protein</fullName>
    </recommendedName>
</protein>
<feature type="compositionally biased region" description="Basic and acidic residues" evidence="5">
    <location>
        <begin position="1"/>
        <end position="13"/>
    </location>
</feature>
<dbReference type="InterPro" id="IPR016035">
    <property type="entry name" value="Acyl_Trfase/lysoPLipase"/>
</dbReference>
<dbReference type="PROSITE" id="PS51635">
    <property type="entry name" value="PNPLA"/>
    <property type="match status" value="1"/>
</dbReference>
<sequence length="394" mass="43683">MVDKVDAMVDGVRRGGSTRATRKEWSRRFAKQRKPQPGEWLEKLHAWADQRKSWVRGFHHVREPGACETGTPEHRANVNAKDMARLARRITGRAVGLALGGGGARGLAEIGVLRALEEAGVDVDLVGGTSMGAFVGGCYAMGPEDHDALVQRARSFAEKMGSIWRKLFDLTLPITSFFSGRGFNAEVVSALGEHTRIEDLPLSYFCMTTDIVNSCEQVHDAGQLWKFVRASMTLAGYLPPFCVDDCLLLDGGYMNNLPADILKRRGANVVIVVDVGAEPPQHYFNFGDALSGWWLLWNKVNIFSGQVSVRVPSMGDISTSLAWVSSQKHYESVVGDLNSVKDLYLRPPVSKYGTLEFDKFDEIVEHGYKYAVVEIADWLQRNQLEDRGRCDTVG</sequence>
<gene>
    <name evidence="7" type="ORF">DSPE1174_LOCUS11839</name>
</gene>
<feature type="active site" description="Proton acceptor" evidence="4">
    <location>
        <position position="250"/>
    </location>
</feature>
<keyword evidence="2 4" id="KW-0442">Lipid degradation</keyword>
<evidence type="ECO:0000256" key="3">
    <source>
        <dbReference type="ARBA" id="ARBA00023098"/>
    </source>
</evidence>
<dbReference type="EMBL" id="HBGS01023312">
    <property type="protein sequence ID" value="CAD9414045.1"/>
    <property type="molecule type" value="Transcribed_RNA"/>
</dbReference>
<organism evidence="7">
    <name type="scientific">Octactis speculum</name>
    <dbReference type="NCBI Taxonomy" id="3111310"/>
    <lineage>
        <taxon>Eukaryota</taxon>
        <taxon>Sar</taxon>
        <taxon>Stramenopiles</taxon>
        <taxon>Ochrophyta</taxon>
        <taxon>Dictyochophyceae</taxon>
        <taxon>Dictyochales</taxon>
        <taxon>Dictyochaceae</taxon>
        <taxon>Octactis</taxon>
    </lineage>
</organism>
<dbReference type="SUPFAM" id="SSF52151">
    <property type="entry name" value="FabD/lysophospholipase-like"/>
    <property type="match status" value="1"/>
</dbReference>
<evidence type="ECO:0000256" key="5">
    <source>
        <dbReference type="SAM" id="MobiDB-lite"/>
    </source>
</evidence>
<feature type="domain" description="PNPLA" evidence="6">
    <location>
        <begin position="97"/>
        <end position="263"/>
    </location>
</feature>
<dbReference type="InterPro" id="IPR002641">
    <property type="entry name" value="PNPLA_dom"/>
</dbReference>
<reference evidence="7" key="1">
    <citation type="submission" date="2021-01" db="EMBL/GenBank/DDBJ databases">
        <authorList>
            <person name="Corre E."/>
            <person name="Pelletier E."/>
            <person name="Niang G."/>
            <person name="Scheremetjew M."/>
            <person name="Finn R."/>
            <person name="Kale V."/>
            <person name="Holt S."/>
            <person name="Cochrane G."/>
            <person name="Meng A."/>
            <person name="Brown T."/>
            <person name="Cohen L."/>
        </authorList>
    </citation>
    <scope>NUCLEOTIDE SEQUENCE</scope>
    <source>
        <strain evidence="7">CCMP1381</strain>
    </source>
</reference>
<keyword evidence="1 4" id="KW-0378">Hydrolase</keyword>
<evidence type="ECO:0000259" key="6">
    <source>
        <dbReference type="PROSITE" id="PS51635"/>
    </source>
</evidence>
<dbReference type="GO" id="GO:0016042">
    <property type="term" value="P:lipid catabolic process"/>
    <property type="evidence" value="ECO:0007669"/>
    <property type="project" value="UniProtKB-UniRule"/>
</dbReference>
<feature type="short sequence motif" description="DGA/G" evidence="4">
    <location>
        <begin position="250"/>
        <end position="252"/>
    </location>
</feature>
<dbReference type="Pfam" id="PF01734">
    <property type="entry name" value="Patatin"/>
    <property type="match status" value="1"/>
</dbReference>
<dbReference type="GO" id="GO:0016298">
    <property type="term" value="F:lipase activity"/>
    <property type="evidence" value="ECO:0007669"/>
    <property type="project" value="UniProtKB-ARBA"/>
</dbReference>
<dbReference type="AlphaFoldDB" id="A0A7S2C3C3"/>
<feature type="short sequence motif" description="GXGXXG" evidence="4">
    <location>
        <begin position="101"/>
        <end position="106"/>
    </location>
</feature>
<feature type="short sequence motif" description="GXSXG" evidence="4">
    <location>
        <begin position="128"/>
        <end position="132"/>
    </location>
</feature>
<proteinExistence type="predicted"/>
<dbReference type="PANTHER" id="PTHR14226">
    <property type="entry name" value="NEUROPATHY TARGET ESTERASE/SWISS CHEESE D.MELANOGASTER"/>
    <property type="match status" value="1"/>
</dbReference>
<accession>A0A7S2C3C3</accession>
<evidence type="ECO:0000313" key="7">
    <source>
        <dbReference type="EMBL" id="CAD9414045.1"/>
    </source>
</evidence>
<feature type="region of interest" description="Disordered" evidence="5">
    <location>
        <begin position="1"/>
        <end position="23"/>
    </location>
</feature>
<dbReference type="PANTHER" id="PTHR14226:SF29">
    <property type="entry name" value="NEUROPATHY TARGET ESTERASE SWS"/>
    <property type="match status" value="1"/>
</dbReference>
<dbReference type="Gene3D" id="3.40.1090.10">
    <property type="entry name" value="Cytosolic phospholipase A2 catalytic domain"/>
    <property type="match status" value="2"/>
</dbReference>
<dbReference type="GO" id="GO:0052689">
    <property type="term" value="F:carboxylic ester hydrolase activity"/>
    <property type="evidence" value="ECO:0007669"/>
    <property type="project" value="UniProtKB-ARBA"/>
</dbReference>
<keyword evidence="3 4" id="KW-0443">Lipid metabolism</keyword>
<evidence type="ECO:0000256" key="4">
    <source>
        <dbReference type="PROSITE-ProRule" id="PRU01161"/>
    </source>
</evidence>
<evidence type="ECO:0000256" key="1">
    <source>
        <dbReference type="ARBA" id="ARBA00022801"/>
    </source>
</evidence>
<evidence type="ECO:0000256" key="2">
    <source>
        <dbReference type="ARBA" id="ARBA00022963"/>
    </source>
</evidence>
<name>A0A7S2C3C3_9STRA</name>
<dbReference type="InterPro" id="IPR050301">
    <property type="entry name" value="NTE"/>
</dbReference>